<evidence type="ECO:0000256" key="5">
    <source>
        <dbReference type="ARBA" id="ARBA00023136"/>
    </source>
</evidence>
<proteinExistence type="inferred from homology"/>
<gene>
    <name evidence="7" type="ORF">A1356_13795</name>
</gene>
<feature type="transmembrane region" description="Helical" evidence="6">
    <location>
        <begin position="211"/>
        <end position="232"/>
    </location>
</feature>
<evidence type="ECO:0000256" key="6">
    <source>
        <dbReference type="RuleBase" id="RU366058"/>
    </source>
</evidence>
<name>A0A291IJB9_9GAMM</name>
<dbReference type="KEGG" id="mko:MKLM6_2027"/>
<keyword evidence="8" id="KW-1185">Reference proteome</keyword>
<dbReference type="GO" id="GO:0005886">
    <property type="term" value="C:plasma membrane"/>
    <property type="evidence" value="ECO:0007669"/>
    <property type="project" value="UniProtKB-SubCell"/>
</dbReference>
<reference evidence="7 8" key="1">
    <citation type="submission" date="2016-03" db="EMBL/GenBank/DDBJ databases">
        <authorList>
            <person name="Heylen K."/>
            <person name="De Vos P."/>
            <person name="Vekeman B."/>
        </authorList>
    </citation>
    <scope>NUCLEOTIDE SEQUENCE [LARGE SCALE GENOMIC DNA]</scope>
    <source>
        <strain evidence="7 8">R-49807</strain>
    </source>
</reference>
<accession>A0A291IJB9</accession>
<comment type="caution">
    <text evidence="7">The sequence shown here is derived from an EMBL/GenBank/DDBJ whole genome shotgun (WGS) entry which is preliminary data.</text>
</comment>
<comment type="subcellular location">
    <subcellularLocation>
        <location evidence="1 6">Cell membrane</location>
        <topology evidence="1 6">Multi-pass membrane protein</topology>
    </subcellularLocation>
</comment>
<protein>
    <recommendedName>
        <fullName evidence="6">TVP38/TMEM64 family membrane protein</fullName>
    </recommendedName>
</protein>
<evidence type="ECO:0000256" key="3">
    <source>
        <dbReference type="ARBA" id="ARBA00022692"/>
    </source>
</evidence>
<feature type="transmembrane region" description="Helical" evidence="6">
    <location>
        <begin position="61"/>
        <end position="83"/>
    </location>
</feature>
<dbReference type="InterPro" id="IPR032816">
    <property type="entry name" value="VTT_dom"/>
</dbReference>
<comment type="similarity">
    <text evidence="6">Belongs to the TVP38/TMEM64 family.</text>
</comment>
<dbReference type="PANTHER" id="PTHR12677:SF59">
    <property type="entry name" value="GOLGI APPARATUS MEMBRANE PROTEIN TVP38-RELATED"/>
    <property type="match status" value="1"/>
</dbReference>
<feature type="transmembrane region" description="Helical" evidence="6">
    <location>
        <begin position="95"/>
        <end position="117"/>
    </location>
</feature>
<evidence type="ECO:0000313" key="7">
    <source>
        <dbReference type="EMBL" id="OAI25334.1"/>
    </source>
</evidence>
<keyword evidence="4 6" id="KW-1133">Transmembrane helix</keyword>
<dbReference type="Proteomes" id="UP000077734">
    <property type="component" value="Unassembled WGS sequence"/>
</dbReference>
<sequence length="246" mass="26178">MNKPGSRKTGPSTGLKIVVSIFLLTSVAILGFIILGGKQQISTVVLQLAELLTRYGTEGQLVFLLVFFVASLTGIIPLSLLAVASGGLYGLWKGFLLSTIGTSFGALMAFLLSRYAYRSNIDEWENQHLSIRHLDQEIARRGWIFVLLLRLSPVAPFSLASYAFGLTKISLMAYMLGSIGATPALLAYVYTGSISGTALMALTGNGGELNQAQLITLVLGFLATVAGVVYFAHIAKKGLAGLENAD</sequence>
<dbReference type="PANTHER" id="PTHR12677">
    <property type="entry name" value="GOLGI APPARATUS MEMBRANE PROTEIN TVP38-RELATED"/>
    <property type="match status" value="1"/>
</dbReference>
<keyword evidence="3 6" id="KW-0812">Transmembrane</keyword>
<dbReference type="AlphaFoldDB" id="A0A291IJB9"/>
<keyword evidence="5 6" id="KW-0472">Membrane</keyword>
<feature type="transmembrane region" description="Helical" evidence="6">
    <location>
        <begin position="142"/>
        <end position="164"/>
    </location>
</feature>
<evidence type="ECO:0000256" key="2">
    <source>
        <dbReference type="ARBA" id="ARBA00022475"/>
    </source>
</evidence>
<dbReference type="Pfam" id="PF09335">
    <property type="entry name" value="VTT_dom"/>
    <property type="match status" value="1"/>
</dbReference>
<dbReference type="EMBL" id="LUUL01000082">
    <property type="protein sequence ID" value="OAI25334.1"/>
    <property type="molecule type" value="Genomic_DNA"/>
</dbReference>
<evidence type="ECO:0000313" key="8">
    <source>
        <dbReference type="Proteomes" id="UP000077734"/>
    </source>
</evidence>
<keyword evidence="2 6" id="KW-1003">Cell membrane</keyword>
<feature type="transmembrane region" description="Helical" evidence="6">
    <location>
        <begin position="21"/>
        <end position="41"/>
    </location>
</feature>
<evidence type="ECO:0000256" key="4">
    <source>
        <dbReference type="ARBA" id="ARBA00022989"/>
    </source>
</evidence>
<organism evidence="7 8">
    <name type="scientific">Methylomonas koyamae</name>
    <dbReference type="NCBI Taxonomy" id="702114"/>
    <lineage>
        <taxon>Bacteria</taxon>
        <taxon>Pseudomonadati</taxon>
        <taxon>Pseudomonadota</taxon>
        <taxon>Gammaproteobacteria</taxon>
        <taxon>Methylococcales</taxon>
        <taxon>Methylococcaceae</taxon>
        <taxon>Methylomonas</taxon>
    </lineage>
</organism>
<dbReference type="InterPro" id="IPR015414">
    <property type="entry name" value="TMEM64"/>
</dbReference>
<evidence type="ECO:0000256" key="1">
    <source>
        <dbReference type="ARBA" id="ARBA00004651"/>
    </source>
</evidence>